<comment type="caution">
    <text evidence="10">Lacks conserved residue(s) required for the propagation of feature annotation.</text>
</comment>
<evidence type="ECO:0000256" key="6">
    <source>
        <dbReference type="ARBA" id="ARBA00022982"/>
    </source>
</evidence>
<evidence type="ECO:0000256" key="7">
    <source>
        <dbReference type="ARBA" id="ARBA00023004"/>
    </source>
</evidence>
<feature type="domain" description="4Fe-4S ferredoxin-type" evidence="12">
    <location>
        <begin position="162"/>
        <end position="191"/>
    </location>
</feature>
<feature type="binding site" evidence="10">
    <location>
        <position position="141"/>
    </location>
    <ligand>
        <name>[4Fe-4S] cluster</name>
        <dbReference type="ChEBI" id="CHEBI:49883"/>
        <label>2</label>
    </ligand>
</feature>
<dbReference type="InterPro" id="IPR010207">
    <property type="entry name" value="Elect_transpt_cplx_RnfB/RsxB"/>
</dbReference>
<evidence type="ECO:0000256" key="11">
    <source>
        <dbReference type="SAM" id="Phobius"/>
    </source>
</evidence>
<dbReference type="GO" id="GO:0022900">
    <property type="term" value="P:electron transport chain"/>
    <property type="evidence" value="ECO:0007669"/>
    <property type="project" value="UniProtKB-UniRule"/>
</dbReference>
<comment type="caution">
    <text evidence="14">The sequence shown here is derived from an EMBL/GenBank/DDBJ whole genome shotgun (WGS) entry which is preliminary data.</text>
</comment>
<proteinExistence type="inferred from homology"/>
<dbReference type="PANTHER" id="PTHR43560">
    <property type="entry name" value="ION-TRANSLOCATING OXIDOREDUCTASE COMPLEX SUBUNIT B"/>
    <property type="match status" value="1"/>
</dbReference>
<sequence>MSSVAVAVLIMAGLGIFFAGILAVAYRFLRVPENPMIEKVEGMLPGSNCGACGQPGCHAFAEKLVASEEAPSKCTVSSPDAVEAIAETLGVDPGQAEKRVARLHCAGGRGEARQIAEYAGFESCKAAALVSGGGKSCSWGCLGLADCETACTFGAIHMNSNGLPVVNIAACTACGDCVTGCPRDLFEILPVSHALLVQCKAPLAADEARALCSVVCDACGRCAQDAAPGLITMQDNLPVIDYSKGGPARPAATDRCPTGAIRWVTSEQFQEIEV</sequence>
<evidence type="ECO:0000256" key="5">
    <source>
        <dbReference type="ARBA" id="ARBA00022967"/>
    </source>
</evidence>
<dbReference type="Gene3D" id="3.30.70.20">
    <property type="match status" value="1"/>
</dbReference>
<evidence type="ECO:0000256" key="1">
    <source>
        <dbReference type="ARBA" id="ARBA00022448"/>
    </source>
</evidence>
<protein>
    <recommendedName>
        <fullName evidence="10">Ion-translocating oxidoreductase complex subunit B</fullName>
        <ecNumber evidence="10">7.-.-.-</ecNumber>
    </recommendedName>
    <alternativeName>
        <fullName evidence="10">Rnf electron transport complex subunit B</fullName>
    </alternativeName>
</protein>
<keyword evidence="6 10" id="KW-0249">Electron transport</keyword>
<evidence type="ECO:0000259" key="12">
    <source>
        <dbReference type="PROSITE" id="PS51379"/>
    </source>
</evidence>
<keyword evidence="7 10" id="KW-0408">Iron</keyword>
<evidence type="ECO:0000256" key="9">
    <source>
        <dbReference type="ARBA" id="ARBA00023136"/>
    </source>
</evidence>
<dbReference type="AlphaFoldDB" id="A0A956LVV2"/>
<keyword evidence="11" id="KW-0812">Transmembrane</keyword>
<feature type="binding site" evidence="10">
    <location>
        <position position="49"/>
    </location>
    <ligand>
        <name>[4Fe-4S] cluster</name>
        <dbReference type="ChEBI" id="CHEBI:49883"/>
        <label>1</label>
    </ligand>
</feature>
<comment type="function">
    <text evidence="10">Part of a membrane-bound complex that couples electron transfer with translocation of ions across the membrane.</text>
</comment>
<keyword evidence="5 10" id="KW-1278">Translocase</keyword>
<dbReference type="Pfam" id="PF04060">
    <property type="entry name" value="FeS"/>
    <property type="match status" value="1"/>
</dbReference>
<dbReference type="Proteomes" id="UP000697710">
    <property type="component" value="Unassembled WGS sequence"/>
</dbReference>
<feature type="binding site" evidence="10">
    <location>
        <position position="147"/>
    </location>
    <ligand>
        <name>[4Fe-4S] cluster</name>
        <dbReference type="ChEBI" id="CHEBI:49883"/>
        <label>2</label>
    </ligand>
</feature>
<keyword evidence="11" id="KW-1133">Transmembrane helix</keyword>
<reference evidence="14" key="2">
    <citation type="journal article" date="2021" name="Microbiome">
        <title>Successional dynamics and alternative stable states in a saline activated sludge microbial community over 9 years.</title>
        <authorList>
            <person name="Wang Y."/>
            <person name="Ye J."/>
            <person name="Ju F."/>
            <person name="Liu L."/>
            <person name="Boyd J.A."/>
            <person name="Deng Y."/>
            <person name="Parks D.H."/>
            <person name="Jiang X."/>
            <person name="Yin X."/>
            <person name="Woodcroft B.J."/>
            <person name="Tyson G.W."/>
            <person name="Hugenholtz P."/>
            <person name="Polz M.F."/>
            <person name="Zhang T."/>
        </authorList>
    </citation>
    <scope>NUCLEOTIDE SEQUENCE</scope>
    <source>
        <strain evidence="14">HKST-UBA01</strain>
    </source>
</reference>
<feature type="binding site" evidence="10">
    <location>
        <position position="177"/>
    </location>
    <ligand>
        <name>[4Fe-4S] cluster</name>
        <dbReference type="ChEBI" id="CHEBI:49883"/>
        <label>3</label>
    </ligand>
</feature>
<feature type="binding site" evidence="10">
    <location>
        <position position="57"/>
    </location>
    <ligand>
        <name>[4Fe-4S] cluster</name>
        <dbReference type="ChEBI" id="CHEBI:49883"/>
        <label>1</label>
    </ligand>
</feature>
<evidence type="ECO:0000313" key="15">
    <source>
        <dbReference type="Proteomes" id="UP000697710"/>
    </source>
</evidence>
<keyword evidence="3 10" id="KW-0479">Metal-binding</keyword>
<feature type="binding site" evidence="10">
    <location>
        <position position="52"/>
    </location>
    <ligand>
        <name>[4Fe-4S] cluster</name>
        <dbReference type="ChEBI" id="CHEBI:49883"/>
        <label>1</label>
    </ligand>
</feature>
<dbReference type="PROSITE" id="PS00198">
    <property type="entry name" value="4FE4S_FER_1"/>
    <property type="match status" value="1"/>
</dbReference>
<keyword evidence="8 10" id="KW-0411">Iron-sulfur</keyword>
<dbReference type="HAMAP" id="MF_00463">
    <property type="entry name" value="RsxB_RnfB"/>
    <property type="match status" value="1"/>
</dbReference>
<evidence type="ECO:0000256" key="4">
    <source>
        <dbReference type="ARBA" id="ARBA00022737"/>
    </source>
</evidence>
<feature type="transmembrane region" description="Helical" evidence="11">
    <location>
        <begin position="6"/>
        <end position="29"/>
    </location>
</feature>
<dbReference type="PROSITE" id="PS51379">
    <property type="entry name" value="4FE4S_FER_2"/>
    <property type="match status" value="1"/>
</dbReference>
<feature type="binding site" evidence="10">
    <location>
        <position position="174"/>
    </location>
    <ligand>
        <name>[4Fe-4S] cluster</name>
        <dbReference type="ChEBI" id="CHEBI:49883"/>
        <label>3</label>
    </ligand>
</feature>
<keyword evidence="2 10" id="KW-0004">4Fe-4S</keyword>
<dbReference type="InterPro" id="IPR017900">
    <property type="entry name" value="4Fe4S_Fe_S_CS"/>
</dbReference>
<gene>
    <name evidence="10" type="primary">rnfB</name>
    <name evidence="14" type="ORF">KC729_01325</name>
</gene>
<dbReference type="InterPro" id="IPR017896">
    <property type="entry name" value="4Fe4S_Fe-S-bd"/>
</dbReference>
<keyword evidence="10" id="KW-1003">Cell membrane</keyword>
<dbReference type="InterPro" id="IPR050395">
    <property type="entry name" value="4Fe4S_Ferredoxin_RnfB"/>
</dbReference>
<evidence type="ECO:0000259" key="13">
    <source>
        <dbReference type="PROSITE" id="PS51656"/>
    </source>
</evidence>
<dbReference type="InterPro" id="IPR007202">
    <property type="entry name" value="4Fe-4S_dom"/>
</dbReference>
<evidence type="ECO:0000256" key="2">
    <source>
        <dbReference type="ARBA" id="ARBA00022485"/>
    </source>
</evidence>
<accession>A0A956LVV2</accession>
<feature type="binding site" evidence="10">
    <location>
        <position position="181"/>
    </location>
    <ligand>
        <name>[4Fe-4S] cluster</name>
        <dbReference type="ChEBI" id="CHEBI:49883"/>
        <label>2</label>
    </ligand>
</feature>
<feature type="binding site" evidence="10">
    <location>
        <position position="137"/>
    </location>
    <ligand>
        <name>[4Fe-4S] cluster</name>
        <dbReference type="ChEBI" id="CHEBI:49883"/>
        <label>2</label>
    </ligand>
</feature>
<evidence type="ECO:0000256" key="8">
    <source>
        <dbReference type="ARBA" id="ARBA00023014"/>
    </source>
</evidence>
<dbReference type="GO" id="GO:0009055">
    <property type="term" value="F:electron transfer activity"/>
    <property type="evidence" value="ECO:0007669"/>
    <property type="project" value="InterPro"/>
</dbReference>
<feature type="region of interest" description="Hydrophobic" evidence="10">
    <location>
        <begin position="1"/>
        <end position="26"/>
    </location>
</feature>
<dbReference type="GO" id="GO:0005886">
    <property type="term" value="C:plasma membrane"/>
    <property type="evidence" value="ECO:0007669"/>
    <property type="project" value="UniProtKB-SubCell"/>
</dbReference>
<feature type="binding site" evidence="10">
    <location>
        <position position="74"/>
    </location>
    <ligand>
        <name>[4Fe-4S] cluster</name>
        <dbReference type="ChEBI" id="CHEBI:49883"/>
        <label>1</label>
    </ligand>
</feature>
<keyword evidence="4 10" id="KW-0677">Repeat</keyword>
<reference evidence="14" key="1">
    <citation type="submission" date="2020-04" db="EMBL/GenBank/DDBJ databases">
        <authorList>
            <person name="Zhang T."/>
        </authorList>
    </citation>
    <scope>NUCLEOTIDE SEQUENCE</scope>
    <source>
        <strain evidence="14">HKST-UBA01</strain>
    </source>
</reference>
<comment type="subcellular location">
    <subcellularLocation>
        <location evidence="10">Cell membrane</location>
    </subcellularLocation>
</comment>
<comment type="subunit">
    <text evidence="10">The complex is composed of six subunits: RnfA, RnfB, RnfC, RnfD, RnfE and RnfG.</text>
</comment>
<dbReference type="GO" id="GO:0051539">
    <property type="term" value="F:4 iron, 4 sulfur cluster binding"/>
    <property type="evidence" value="ECO:0007669"/>
    <property type="project" value="UniProtKB-UniRule"/>
</dbReference>
<evidence type="ECO:0000313" key="14">
    <source>
        <dbReference type="EMBL" id="MCA9726293.1"/>
    </source>
</evidence>
<dbReference type="SUPFAM" id="SSF54862">
    <property type="entry name" value="4Fe-4S ferredoxins"/>
    <property type="match status" value="1"/>
</dbReference>
<comment type="cofactor">
    <cofactor evidence="10">
        <name>[4Fe-4S] cluster</name>
        <dbReference type="ChEBI" id="CHEBI:49883"/>
    </cofactor>
    <text evidence="10">Binds 3 [4Fe-4S] clusters.</text>
</comment>
<dbReference type="EC" id="7.-.-.-" evidence="10"/>
<feature type="domain" description="4Fe-4S" evidence="13">
    <location>
        <begin position="32"/>
        <end position="91"/>
    </location>
</feature>
<dbReference type="GO" id="GO:0046872">
    <property type="term" value="F:metal ion binding"/>
    <property type="evidence" value="ECO:0007669"/>
    <property type="project" value="UniProtKB-KW"/>
</dbReference>
<feature type="binding site" evidence="10">
    <location>
        <position position="171"/>
    </location>
    <ligand>
        <name>[4Fe-4S] cluster</name>
        <dbReference type="ChEBI" id="CHEBI:49883"/>
        <label>3</label>
    </ligand>
</feature>
<evidence type="ECO:0000256" key="3">
    <source>
        <dbReference type="ARBA" id="ARBA00022723"/>
    </source>
</evidence>
<comment type="similarity">
    <text evidence="10">Belongs to the 4Fe4S bacterial-type ferredoxin family. RnfB subfamily.</text>
</comment>
<dbReference type="PROSITE" id="PS51656">
    <property type="entry name" value="4FE4S"/>
    <property type="match status" value="1"/>
</dbReference>
<keyword evidence="1 10" id="KW-0813">Transport</keyword>
<name>A0A956LVV2_UNCEI</name>
<dbReference type="EMBL" id="JAGQHR010000017">
    <property type="protein sequence ID" value="MCA9726293.1"/>
    <property type="molecule type" value="Genomic_DNA"/>
</dbReference>
<organism evidence="14 15">
    <name type="scientific">Eiseniibacteriota bacterium</name>
    <dbReference type="NCBI Taxonomy" id="2212470"/>
    <lineage>
        <taxon>Bacteria</taxon>
        <taxon>Candidatus Eiseniibacteriota</taxon>
    </lineage>
</organism>
<dbReference type="PANTHER" id="PTHR43560:SF1">
    <property type="entry name" value="ION-TRANSLOCATING OXIDOREDUCTASE COMPLEX SUBUNIT B"/>
    <property type="match status" value="1"/>
</dbReference>
<dbReference type="Gene3D" id="1.10.15.40">
    <property type="entry name" value="Electron transport complex subunit B, putative Fe-S cluster"/>
    <property type="match status" value="1"/>
</dbReference>
<evidence type="ECO:0000256" key="10">
    <source>
        <dbReference type="HAMAP-Rule" id="MF_00463"/>
    </source>
</evidence>
<feature type="binding site" evidence="10">
    <location>
        <position position="151"/>
    </location>
    <ligand>
        <name>[4Fe-4S] cluster</name>
        <dbReference type="ChEBI" id="CHEBI:49883"/>
        <label>3</label>
    </ligand>
</feature>
<dbReference type="NCBIfam" id="TIGR01944">
    <property type="entry name" value="rnfB"/>
    <property type="match status" value="1"/>
</dbReference>
<keyword evidence="9 10" id="KW-0472">Membrane</keyword>